<protein>
    <submittedName>
        <fullName evidence="3">Peptidase S8/S53, subtilisin/kexin/sedolisin</fullName>
    </submittedName>
</protein>
<dbReference type="GO" id="GO:0006508">
    <property type="term" value="P:proteolysis"/>
    <property type="evidence" value="ECO:0007669"/>
    <property type="project" value="InterPro"/>
</dbReference>
<proteinExistence type="predicted"/>
<comment type="caution">
    <text evidence="3">The sequence shown here is derived from an EMBL/GenBank/DDBJ whole genome shotgun (WGS) entry which is preliminary data.</text>
</comment>
<dbReference type="InterPro" id="IPR000209">
    <property type="entry name" value="Peptidase_S8/S53_dom"/>
</dbReference>
<dbReference type="EMBL" id="JAADJG010000167">
    <property type="protein sequence ID" value="KAF4452933.1"/>
    <property type="molecule type" value="Genomic_DNA"/>
</dbReference>
<dbReference type="Gene3D" id="1.25.40.20">
    <property type="entry name" value="Ankyrin repeat-containing domain"/>
    <property type="match status" value="1"/>
</dbReference>
<feature type="compositionally biased region" description="Polar residues" evidence="1">
    <location>
        <begin position="739"/>
        <end position="756"/>
    </location>
</feature>
<dbReference type="SUPFAM" id="SSF140860">
    <property type="entry name" value="Pseudo ankyrin repeat-like"/>
    <property type="match status" value="1"/>
</dbReference>
<feature type="domain" description="Peptidase S8/S53" evidence="2">
    <location>
        <begin position="703"/>
        <end position="961"/>
    </location>
</feature>
<name>A0A8H4KNJ5_9HYPO</name>
<evidence type="ECO:0000256" key="1">
    <source>
        <dbReference type="SAM" id="MobiDB-lite"/>
    </source>
</evidence>
<dbReference type="GO" id="GO:0004252">
    <property type="term" value="F:serine-type endopeptidase activity"/>
    <property type="evidence" value="ECO:0007669"/>
    <property type="project" value="InterPro"/>
</dbReference>
<dbReference type="AlphaFoldDB" id="A0A8H4KNJ5"/>
<dbReference type="Pfam" id="PF00082">
    <property type="entry name" value="Peptidase_S8"/>
    <property type="match status" value="1"/>
</dbReference>
<organism evidence="3 4">
    <name type="scientific">Fusarium austroafricanum</name>
    <dbReference type="NCBI Taxonomy" id="2364996"/>
    <lineage>
        <taxon>Eukaryota</taxon>
        <taxon>Fungi</taxon>
        <taxon>Dikarya</taxon>
        <taxon>Ascomycota</taxon>
        <taxon>Pezizomycotina</taxon>
        <taxon>Sordariomycetes</taxon>
        <taxon>Hypocreomycetidae</taxon>
        <taxon>Hypocreales</taxon>
        <taxon>Nectriaceae</taxon>
        <taxon>Fusarium</taxon>
        <taxon>Fusarium concolor species complex</taxon>
    </lineage>
</organism>
<dbReference type="SUPFAM" id="SSF52743">
    <property type="entry name" value="Subtilisin-like"/>
    <property type="match status" value="1"/>
</dbReference>
<evidence type="ECO:0000259" key="2">
    <source>
        <dbReference type="Pfam" id="PF00082"/>
    </source>
</evidence>
<keyword evidence="4" id="KW-1185">Reference proteome</keyword>
<feature type="region of interest" description="Disordered" evidence="1">
    <location>
        <begin position="739"/>
        <end position="765"/>
    </location>
</feature>
<evidence type="ECO:0000313" key="4">
    <source>
        <dbReference type="Proteomes" id="UP000605986"/>
    </source>
</evidence>
<accession>A0A8H4KNJ5</accession>
<sequence length="1056" mass="118703">MTSTTVPSKNAKRSKDAKESDQDNLGTVLKIEWKQKLDSLGQSIFDELVRMYDEQKDSKGSAITRIKAFLTSDHKDQYDSWDDCVRWRILFSAMRTDGSREVADEISNIIIDFRPMFAFMSLGQEKNNPSTGLTTFCINRSWCKNKTAHKTDEYTIPFHFAAKKGRHNTVKRMINNIKETFKSVGNSPDHPLSGTTLLKLVQARCLELDNIPLALAQRAFKTPLETLEELLKVPGIAEGDKSLKMAIENGWDSVVEAFLKVGIETPANDDLIREALKRLDDKVELGNVGASVCSKAENCRLEIVKSLVDHADSPDALSETVVEEIIKRDLTEVWEKWREKAGNDSVREIYLWPLHMAVLYEKVEFVKIFVNDYPEALSREAAVPGPWGTEKKDKYPLWYNNRKWDDKEGKGEWKVIAKPSAKQGNRTTIRNLIVTKMVHELDMDKLPDILHRSNEPFDDLCFDISKFNSAAYRISDIVDSLILQDKNSSQNDKDERGMHRYESTLKYVAFPPLDKMVPDREAYRENMNLQRGHDEVFRVLNWLLTKKVTKIIKLIVPDRLVNPHDDYKMAEFVKRFKIEVLDWKVLDLSISIFNFDDHLGKAEITELYLYSSGKRAAIDHWFDKENGVEKLSQLKKQRLSDDASQKITSVDPSELPWYPSPSVADLSKIASRLSSPLADWLTKLAEFIKQRNSRPGKIRHKPTKVAILDNGVLSISPISKQVDAELPVTISEERTGSEAISGNVLNAKPTDTNSSPEQRKESVGNNSLWSRIKAGRSFVDGNLNFSPWQFPSDPHGTQMANLICAIDPSCEIYVARVAEDAFGINAKNVAKAIQWAMDENVDIISMSFVLGEDPDRVMEKKIIEAGKAGIVMTCSTHDEGSRIQKAYPASSMGDCIALLVLAACDEYGKLLRDIEPSLYSYMLRGQNVPAGVVEFIQSSEKISGSSVATALAAGLCSLILTCARLADPNRQFDTEVKIDKENKDHPNSRLHIVREHLDAMVSNSKDHSNYVLLEKFGGIAEPAPGEGMKPGSLSKVGNVATPPVTTVLKQRFGMKG</sequence>
<gene>
    <name evidence="3" type="ORF">F53441_4308</name>
</gene>
<dbReference type="InterPro" id="IPR036852">
    <property type="entry name" value="Peptidase_S8/S53_dom_sf"/>
</dbReference>
<dbReference type="Gene3D" id="3.40.50.200">
    <property type="entry name" value="Peptidase S8/S53 domain"/>
    <property type="match status" value="1"/>
</dbReference>
<evidence type="ECO:0000313" key="3">
    <source>
        <dbReference type="EMBL" id="KAF4452933.1"/>
    </source>
</evidence>
<reference evidence="3" key="1">
    <citation type="submission" date="2020-01" db="EMBL/GenBank/DDBJ databases">
        <title>Identification and distribution of gene clusters putatively required for synthesis of sphingolipid metabolism inhibitors in phylogenetically diverse species of the filamentous fungus Fusarium.</title>
        <authorList>
            <person name="Kim H.-S."/>
            <person name="Busman M."/>
            <person name="Brown D.W."/>
            <person name="Divon H."/>
            <person name="Uhlig S."/>
            <person name="Proctor R.H."/>
        </authorList>
    </citation>
    <scope>NUCLEOTIDE SEQUENCE</scope>
    <source>
        <strain evidence="3">NRRL 53441</strain>
    </source>
</reference>
<dbReference type="InterPro" id="IPR036770">
    <property type="entry name" value="Ankyrin_rpt-contain_sf"/>
</dbReference>
<dbReference type="OrthoDB" id="3565018at2759"/>
<feature type="region of interest" description="Disordered" evidence="1">
    <location>
        <begin position="1"/>
        <end position="22"/>
    </location>
</feature>
<dbReference type="Proteomes" id="UP000605986">
    <property type="component" value="Unassembled WGS sequence"/>
</dbReference>